<dbReference type="Pfam" id="PF00128">
    <property type="entry name" value="Alpha-amylase"/>
    <property type="match status" value="1"/>
</dbReference>
<name>A0ABX5VM63_9MICO</name>
<proteinExistence type="inferred from homology"/>
<evidence type="ECO:0000256" key="1">
    <source>
        <dbReference type="ARBA" id="ARBA00008452"/>
    </source>
</evidence>
<dbReference type="Proteomes" id="UP000313948">
    <property type="component" value="Chromosome"/>
</dbReference>
<protein>
    <submittedName>
        <fullName evidence="5">Sucrose phosphorylase</fullName>
        <ecNumber evidence="5">2.4.1.7</ecNumber>
    </submittedName>
</protein>
<dbReference type="GO" id="GO:0009018">
    <property type="term" value="F:sucrose phosphorylase activity"/>
    <property type="evidence" value="ECO:0007669"/>
    <property type="project" value="UniProtKB-EC"/>
</dbReference>
<evidence type="ECO:0000313" key="6">
    <source>
        <dbReference type="Proteomes" id="UP000313948"/>
    </source>
</evidence>
<dbReference type="PIRSF" id="PIRSF003059">
    <property type="entry name" value="Sucrose_phosphorylase"/>
    <property type="match status" value="1"/>
</dbReference>
<dbReference type="EC" id="2.4.1.7" evidence="5"/>
<dbReference type="SMART" id="SM00642">
    <property type="entry name" value="Aamy"/>
    <property type="match status" value="1"/>
</dbReference>
<organism evidence="5 6">
    <name type="scientific">Georgenia wutianyii</name>
    <dbReference type="NCBI Taxonomy" id="2585135"/>
    <lineage>
        <taxon>Bacteria</taxon>
        <taxon>Bacillati</taxon>
        <taxon>Actinomycetota</taxon>
        <taxon>Actinomycetes</taxon>
        <taxon>Micrococcales</taxon>
        <taxon>Bogoriellaceae</taxon>
        <taxon>Georgenia</taxon>
    </lineage>
</organism>
<dbReference type="SUPFAM" id="SSF51445">
    <property type="entry name" value="(Trans)glycosidases"/>
    <property type="match status" value="1"/>
</dbReference>
<dbReference type="Gene3D" id="3.90.400.10">
    <property type="entry name" value="Oligo-1,6-glucosidase, Domain 2"/>
    <property type="match status" value="1"/>
</dbReference>
<accession>A0ABX5VM63</accession>
<keyword evidence="6" id="KW-1185">Reference proteome</keyword>
<dbReference type="Gene3D" id="3.20.20.80">
    <property type="entry name" value="Glycosidases"/>
    <property type="match status" value="1"/>
</dbReference>
<keyword evidence="2 5" id="KW-0328">Glycosyltransferase</keyword>
<reference evidence="5 6" key="1">
    <citation type="submission" date="2019-05" db="EMBL/GenBank/DDBJ databases">
        <title>Georgenia *** sp. nov., and Georgenia *** sp. nov., isolated from the intestinal contents of plateau pika (Ochotona curzoniae) in the Qinghai-Tibet plateau of China.</title>
        <authorList>
            <person name="Tian Z."/>
        </authorList>
    </citation>
    <scope>NUCLEOTIDE SEQUENCE [LARGE SCALE GENOMIC DNA]</scope>
    <source>
        <strain evidence="5 6">Z294</strain>
    </source>
</reference>
<dbReference type="InterPro" id="IPR017853">
    <property type="entry name" value="GH"/>
</dbReference>
<dbReference type="NCBIfam" id="TIGR03852">
    <property type="entry name" value="sucrose_gtfA"/>
    <property type="match status" value="1"/>
</dbReference>
<dbReference type="InterPro" id="IPR006047">
    <property type="entry name" value="GH13_cat_dom"/>
</dbReference>
<keyword evidence="3 5" id="KW-0808">Transferase</keyword>
<evidence type="ECO:0000256" key="2">
    <source>
        <dbReference type="ARBA" id="ARBA00022676"/>
    </source>
</evidence>
<dbReference type="PANTHER" id="PTHR38784:SF1">
    <property type="entry name" value="SUCROSE PHOSPHORYLASE"/>
    <property type="match status" value="1"/>
</dbReference>
<dbReference type="RefSeq" id="WP_139948584.1">
    <property type="nucleotide sequence ID" value="NZ_CP040899.1"/>
</dbReference>
<dbReference type="EMBL" id="CP040899">
    <property type="protein sequence ID" value="QDB79562.1"/>
    <property type="molecule type" value="Genomic_DNA"/>
</dbReference>
<dbReference type="InterPro" id="IPR045857">
    <property type="entry name" value="O16G_dom_2"/>
</dbReference>
<gene>
    <name evidence="5" type="ORF">FE251_09370</name>
</gene>
<dbReference type="InterPro" id="IPR022527">
    <property type="entry name" value="Sucrose_phospho"/>
</dbReference>
<evidence type="ECO:0000256" key="3">
    <source>
        <dbReference type="ARBA" id="ARBA00022679"/>
    </source>
</evidence>
<sequence length="506" mass="55295">MNHPDGPQLITYADRLGGGLTDLRRLLDGPLAGAFDGVHVLPYYRPFDGADAGFDPEDHTIVDPRLGTWEDIRALSERGVVMSDVIVNHVSIRSEQFRDVVEHGDDSPWAPMFLTLSSVFPDGVTEADLARIYRPRPGLPFTTMTLGGVPRLVWTTFTPEQVDIDLRSDQAWDYLVSVLDALTGAGVTMIRLDAVGYAGKEAGTDCFMTAATQAYVDRITELAHERGASVLLEIHGHYLQQVEIARTVDYVYDFALPPLVLHALHGRDLAPLARWMEVRPTNAVTVLDTHDGIGIVDVGPNDLRPGEPGLLGPEQIDALVESIHDASGGASRLATGAAASNLDLYQVNCTFYDALGRDDRRYLLARLVQLMLPGIPQVYYVGLLAGENDMELFGRTGVGRDINRAYFTPQDVQAHLERPVVACQLEALRLRSSHEAFQGEFSSEIDGTRAVLTWTAPESAVQLCFDVEDASFALAERRGAGPWRAVVSDGDLSPMAEAARLAATRH</sequence>
<evidence type="ECO:0000259" key="4">
    <source>
        <dbReference type="SMART" id="SM00642"/>
    </source>
</evidence>
<comment type="similarity">
    <text evidence="1">Belongs to the glycosyl hydrolase 13 family. Sucrose phosphorylase subfamily.</text>
</comment>
<dbReference type="PANTHER" id="PTHR38784">
    <property type="entry name" value="SUCROSE PHOSPHORYLASE"/>
    <property type="match status" value="1"/>
</dbReference>
<dbReference type="InterPro" id="IPR016377">
    <property type="entry name" value="Sucrose_GGa_phosphorylase-rel"/>
</dbReference>
<evidence type="ECO:0000313" key="5">
    <source>
        <dbReference type="EMBL" id="QDB79562.1"/>
    </source>
</evidence>
<feature type="domain" description="Glycosyl hydrolase family 13 catalytic" evidence="4">
    <location>
        <begin position="8"/>
        <end position="429"/>
    </location>
</feature>